<keyword evidence="6 12" id="KW-0547">Nucleotide-binding</keyword>
<evidence type="ECO:0000256" key="6">
    <source>
        <dbReference type="ARBA" id="ARBA00022741"/>
    </source>
</evidence>
<dbReference type="FunFam" id="3.30.200.20:FF:000138">
    <property type="entry name" value="Phosphorylase b kinase gamma catalytic chain, liver/testis"/>
    <property type="match status" value="1"/>
</dbReference>
<evidence type="ECO:0000256" key="9">
    <source>
        <dbReference type="ARBA" id="ARBA00022860"/>
    </source>
</evidence>
<dbReference type="Proteomes" id="UP000479000">
    <property type="component" value="Unassembled WGS sequence"/>
</dbReference>
<proteinExistence type="inferred from homology"/>
<dbReference type="Gene3D" id="3.30.200.20">
    <property type="entry name" value="Phosphorylase Kinase, domain 1"/>
    <property type="match status" value="1"/>
</dbReference>
<evidence type="ECO:0000256" key="5">
    <source>
        <dbReference type="ARBA" id="ARBA00022679"/>
    </source>
</evidence>
<dbReference type="GO" id="GO:0005516">
    <property type="term" value="F:calmodulin binding"/>
    <property type="evidence" value="ECO:0007669"/>
    <property type="project" value="UniProtKB-KW"/>
</dbReference>
<comment type="catalytic activity">
    <reaction evidence="1">
        <text>2 ATP + phosphorylase b = 2 ADP + phosphorylase a.</text>
        <dbReference type="EC" id="2.7.11.19"/>
    </reaction>
</comment>
<dbReference type="PRINTS" id="PR01049">
    <property type="entry name" value="PHOSPHBKNASE"/>
</dbReference>
<name>A0A6H5HPM2_9HEMI</name>
<dbReference type="InterPro" id="IPR002291">
    <property type="entry name" value="Phosph_kin_gamma"/>
</dbReference>
<dbReference type="GO" id="GO:0004689">
    <property type="term" value="F:phosphorylase kinase activity"/>
    <property type="evidence" value="ECO:0007669"/>
    <property type="project" value="UniProtKB-EC"/>
</dbReference>
<evidence type="ECO:0000313" key="13">
    <source>
        <dbReference type="EMBL" id="CAB0018283.1"/>
    </source>
</evidence>
<keyword evidence="10" id="KW-0119">Carbohydrate metabolism</keyword>
<dbReference type="PANTHER" id="PTHR24347">
    <property type="entry name" value="SERINE/THREONINE-PROTEIN KINASE"/>
    <property type="match status" value="1"/>
</dbReference>
<keyword evidence="4" id="KW-0321">Glycogen metabolism</keyword>
<dbReference type="SMART" id="SM00220">
    <property type="entry name" value="S_TKc"/>
    <property type="match status" value="1"/>
</dbReference>
<dbReference type="CDD" id="cd14093">
    <property type="entry name" value="STKc_PhKG"/>
    <property type="match status" value="1"/>
</dbReference>
<evidence type="ECO:0000256" key="1">
    <source>
        <dbReference type="ARBA" id="ARBA00001674"/>
    </source>
</evidence>
<dbReference type="PROSITE" id="PS00107">
    <property type="entry name" value="PROTEIN_KINASE_ATP"/>
    <property type="match status" value="1"/>
</dbReference>
<sequence>MTKESDSDDGLPDKDAAKEFYAKYEPKEILGRGISSTVRRCIEKETGEEYAAKIIDISTDADALASTREEVKMLRLVSGHPYIILLHDVFESSTFIFLVFELCRNGELFDYLTHVVTLSEKKTRTIMRQLFEALAHVHDRNIVHRDLKPENILLDDNNDIKLTDFGFARQLNDNEWLTDLCGTPGYLAPEVLRANMYNDVPGYKKDVDIWACGVIMYTLLVGCPPFWHRKQIIMLRNIMEGNYSFASPEWADVSDEAKDLISRLLVVDPSERISVKGALAHPFFHPKIWDTDIAPLKKSLAPRSSRLSVISGIVDQLKAQAFHPRKKFKFAILVVRAAVRLLRLAYQPQQIAIQASRRDPYTLKVLRKVIDNCAFKVYGHWVKKGEGQSRAALFEMSPKMELKQLYMNSMT</sequence>
<evidence type="ECO:0000256" key="4">
    <source>
        <dbReference type="ARBA" id="ARBA00022600"/>
    </source>
</evidence>
<dbReference type="Gene3D" id="1.10.510.10">
    <property type="entry name" value="Transferase(Phosphotransferase) domain 1"/>
    <property type="match status" value="1"/>
</dbReference>
<dbReference type="AlphaFoldDB" id="A0A6H5HPM2"/>
<comment type="similarity">
    <text evidence="12">Belongs to the protein kinase superfamily.</text>
</comment>
<dbReference type="Pfam" id="PF00069">
    <property type="entry name" value="Pkinase"/>
    <property type="match status" value="1"/>
</dbReference>
<evidence type="ECO:0000256" key="12">
    <source>
        <dbReference type="RuleBase" id="RU000304"/>
    </source>
</evidence>
<evidence type="ECO:0000256" key="2">
    <source>
        <dbReference type="ARBA" id="ARBA00012432"/>
    </source>
</evidence>
<protein>
    <recommendedName>
        <fullName evidence="2">phosphorylase kinase</fullName>
        <ecNumber evidence="2">2.7.11.19</ecNumber>
    </recommendedName>
</protein>
<dbReference type="InterPro" id="IPR011009">
    <property type="entry name" value="Kinase-like_dom_sf"/>
</dbReference>
<dbReference type="InterPro" id="IPR017441">
    <property type="entry name" value="Protein_kinase_ATP_BS"/>
</dbReference>
<dbReference type="EMBL" id="CADCXU010032460">
    <property type="protein sequence ID" value="CAB0018283.1"/>
    <property type="molecule type" value="Genomic_DNA"/>
</dbReference>
<evidence type="ECO:0000256" key="8">
    <source>
        <dbReference type="ARBA" id="ARBA00022840"/>
    </source>
</evidence>
<keyword evidence="5" id="KW-0808">Transferase</keyword>
<dbReference type="EC" id="2.7.11.19" evidence="2"/>
<evidence type="ECO:0000256" key="10">
    <source>
        <dbReference type="ARBA" id="ARBA00023277"/>
    </source>
</evidence>
<dbReference type="PROSITE" id="PS00108">
    <property type="entry name" value="PROTEIN_KINASE_ST"/>
    <property type="match status" value="1"/>
</dbReference>
<dbReference type="GO" id="GO:0005524">
    <property type="term" value="F:ATP binding"/>
    <property type="evidence" value="ECO:0007669"/>
    <property type="project" value="UniProtKB-UniRule"/>
</dbReference>
<organism evidence="13 14">
    <name type="scientific">Nesidiocoris tenuis</name>
    <dbReference type="NCBI Taxonomy" id="355587"/>
    <lineage>
        <taxon>Eukaryota</taxon>
        <taxon>Metazoa</taxon>
        <taxon>Ecdysozoa</taxon>
        <taxon>Arthropoda</taxon>
        <taxon>Hexapoda</taxon>
        <taxon>Insecta</taxon>
        <taxon>Pterygota</taxon>
        <taxon>Neoptera</taxon>
        <taxon>Paraneoptera</taxon>
        <taxon>Hemiptera</taxon>
        <taxon>Heteroptera</taxon>
        <taxon>Panheteroptera</taxon>
        <taxon>Cimicomorpha</taxon>
        <taxon>Miridae</taxon>
        <taxon>Dicyphina</taxon>
        <taxon>Nesidiocoris</taxon>
    </lineage>
</organism>
<evidence type="ECO:0000313" key="14">
    <source>
        <dbReference type="Proteomes" id="UP000479000"/>
    </source>
</evidence>
<keyword evidence="8 12" id="KW-0067">ATP-binding</keyword>
<dbReference type="InterPro" id="IPR000719">
    <property type="entry name" value="Prot_kinase_dom"/>
</dbReference>
<evidence type="ECO:0000256" key="7">
    <source>
        <dbReference type="ARBA" id="ARBA00022777"/>
    </source>
</evidence>
<keyword evidence="14" id="KW-1185">Reference proteome</keyword>
<reference evidence="13 14" key="1">
    <citation type="submission" date="2020-02" db="EMBL/GenBank/DDBJ databases">
        <authorList>
            <person name="Ferguson B K."/>
        </authorList>
    </citation>
    <scope>NUCLEOTIDE SEQUENCE [LARGE SCALE GENOMIC DNA]</scope>
</reference>
<gene>
    <name evidence="13" type="ORF">NTEN_LOCUS22192</name>
</gene>
<dbReference type="GO" id="GO:0005964">
    <property type="term" value="C:phosphorylase kinase complex"/>
    <property type="evidence" value="ECO:0007669"/>
    <property type="project" value="InterPro"/>
</dbReference>
<accession>A0A6H5HPM2</accession>
<keyword evidence="9" id="KW-0112">Calmodulin-binding</keyword>
<dbReference type="GO" id="GO:0005977">
    <property type="term" value="P:glycogen metabolic process"/>
    <property type="evidence" value="ECO:0007669"/>
    <property type="project" value="UniProtKB-KW"/>
</dbReference>
<keyword evidence="7" id="KW-0418">Kinase</keyword>
<dbReference type="OrthoDB" id="419455at2759"/>
<keyword evidence="3 12" id="KW-0723">Serine/threonine-protein kinase</keyword>
<evidence type="ECO:0000256" key="11">
    <source>
        <dbReference type="ARBA" id="ARBA00025890"/>
    </source>
</evidence>
<evidence type="ECO:0000256" key="3">
    <source>
        <dbReference type="ARBA" id="ARBA00022527"/>
    </source>
</evidence>
<dbReference type="PROSITE" id="PS50011">
    <property type="entry name" value="PROTEIN_KINASE_DOM"/>
    <property type="match status" value="1"/>
</dbReference>
<dbReference type="InterPro" id="IPR008271">
    <property type="entry name" value="Ser/Thr_kinase_AS"/>
</dbReference>
<comment type="subunit">
    <text evidence="11">Hexadecamer of 4 heterotetramers, each composed of alpha, beta, gamma, and delta subunits. Alpha (PHKA1 or PHKA2) and beta (PHKB) are regulatory subunits, gamma (PHKG1 or PHKG2) is the catalytic subunit, and delta is calmodulin.</text>
</comment>
<dbReference type="FunFam" id="1.10.510.10:FF:000149">
    <property type="entry name" value="phosphorylase b kinase gamma catalytic chain, liver/testis isoform"/>
    <property type="match status" value="1"/>
</dbReference>
<dbReference type="SUPFAM" id="SSF56112">
    <property type="entry name" value="Protein kinase-like (PK-like)"/>
    <property type="match status" value="1"/>
</dbReference>